<proteinExistence type="predicted"/>
<comment type="caution">
    <text evidence="2">The sequence shown here is derived from an EMBL/GenBank/DDBJ whole genome shotgun (WGS) entry which is preliminary data.</text>
</comment>
<evidence type="ECO:0000313" key="2">
    <source>
        <dbReference type="EMBL" id="KAK7306920.1"/>
    </source>
</evidence>
<sequence length="162" mass="18134">MLTSASSEKRVDGCNDGRIVSTREKLILDLKTEIDGTKNVILSDGEKRDEKKTATPWNLRKHNCSSIGRPDASVKLQQIRSSSGKTETVKFSVQLSKTEIEDDFMKMLGQKPPRKPKKWPRDVQNHLDTLFPGLSSLDVTADLYKVFKTTEKGKVGRSGKKA</sequence>
<accession>A0AAN9PP60</accession>
<dbReference type="PANTHER" id="PTHR33130">
    <property type="entry name" value="PUTATIVE (DUF1639)-RELATED"/>
    <property type="match status" value="1"/>
</dbReference>
<organism evidence="2 3">
    <name type="scientific">Canavalia gladiata</name>
    <name type="common">Sword bean</name>
    <name type="synonym">Dolichos gladiatus</name>
    <dbReference type="NCBI Taxonomy" id="3824"/>
    <lineage>
        <taxon>Eukaryota</taxon>
        <taxon>Viridiplantae</taxon>
        <taxon>Streptophyta</taxon>
        <taxon>Embryophyta</taxon>
        <taxon>Tracheophyta</taxon>
        <taxon>Spermatophyta</taxon>
        <taxon>Magnoliopsida</taxon>
        <taxon>eudicotyledons</taxon>
        <taxon>Gunneridae</taxon>
        <taxon>Pentapetalae</taxon>
        <taxon>rosids</taxon>
        <taxon>fabids</taxon>
        <taxon>Fabales</taxon>
        <taxon>Fabaceae</taxon>
        <taxon>Papilionoideae</taxon>
        <taxon>50 kb inversion clade</taxon>
        <taxon>NPAAA clade</taxon>
        <taxon>indigoferoid/millettioid clade</taxon>
        <taxon>Phaseoleae</taxon>
        <taxon>Canavalia</taxon>
    </lineage>
</organism>
<dbReference type="AlphaFoldDB" id="A0AAN9PP60"/>
<dbReference type="Pfam" id="PF07797">
    <property type="entry name" value="DUF1639"/>
    <property type="match status" value="1"/>
</dbReference>
<dbReference type="PANTHER" id="PTHR33130:SF43">
    <property type="entry name" value="OS01G0688600 PROTEIN"/>
    <property type="match status" value="1"/>
</dbReference>
<dbReference type="Proteomes" id="UP001367508">
    <property type="component" value="Unassembled WGS sequence"/>
</dbReference>
<dbReference type="InterPro" id="IPR012438">
    <property type="entry name" value="DUF1639"/>
</dbReference>
<feature type="region of interest" description="Disordered" evidence="1">
    <location>
        <begin position="43"/>
        <end position="68"/>
    </location>
</feature>
<protein>
    <submittedName>
        <fullName evidence="2">Uncharacterized protein</fullName>
    </submittedName>
</protein>
<dbReference type="EMBL" id="JAYMYQ010000010">
    <property type="protein sequence ID" value="KAK7306920.1"/>
    <property type="molecule type" value="Genomic_DNA"/>
</dbReference>
<gene>
    <name evidence="2" type="ORF">VNO77_39549</name>
</gene>
<evidence type="ECO:0000256" key="1">
    <source>
        <dbReference type="SAM" id="MobiDB-lite"/>
    </source>
</evidence>
<evidence type="ECO:0000313" key="3">
    <source>
        <dbReference type="Proteomes" id="UP001367508"/>
    </source>
</evidence>
<reference evidence="2 3" key="1">
    <citation type="submission" date="2024-01" db="EMBL/GenBank/DDBJ databases">
        <title>The genomes of 5 underutilized Papilionoideae crops provide insights into root nodulation and disease resistanc.</title>
        <authorList>
            <person name="Jiang F."/>
        </authorList>
    </citation>
    <scope>NUCLEOTIDE SEQUENCE [LARGE SCALE GENOMIC DNA]</scope>
    <source>
        <strain evidence="2">LVBAO_FW01</strain>
        <tissue evidence="2">Leaves</tissue>
    </source>
</reference>
<feature type="compositionally biased region" description="Basic and acidic residues" evidence="1">
    <location>
        <begin position="44"/>
        <end position="53"/>
    </location>
</feature>
<name>A0AAN9PP60_CANGL</name>
<keyword evidence="3" id="KW-1185">Reference proteome</keyword>